<reference evidence="3" key="1">
    <citation type="submission" date="2013-03" db="EMBL/GenBank/DDBJ databases">
        <title>Draft genome sequence of Bacillus firmus DS1.</title>
        <authorList>
            <person name="Peng D."/>
            <person name="Zhu L."/>
            <person name="Sun M."/>
        </authorList>
    </citation>
    <scope>NUCLEOTIDE SEQUENCE [LARGE SCALE GENOMIC DNA]</scope>
    <source>
        <strain evidence="3">DS1</strain>
    </source>
</reference>
<sequence>MKKNHSYGCGSSDKCPPLPKCDTAKSHTHFCDVGTPENTGGVEQTIILGDVPIQTLTEADIYLPSYATEIKQIRKNVYLTQCKAVPVIPEGFPETAPTSVKLYVEGYIHKNIQYVDDCEGYVKDYGVNVPFKCYSLVNTLPEIDWEFSNKNSNSNEIRELAKNGMGADRCSFGSFTFEFLNEPIKCKLLNASVTQMDILSDFDKWGRFDKITEKAEVNLLVRLTQRQLANGGGDQ</sequence>
<evidence type="ECO:0000313" key="2">
    <source>
        <dbReference type="EMBL" id="EWG11165.1"/>
    </source>
</evidence>
<comment type="caution">
    <text evidence="2">The sequence shown here is derived from an EMBL/GenBank/DDBJ whole genome shotgun (WGS) entry which is preliminary data.</text>
</comment>
<dbReference type="Pfam" id="PF25250">
    <property type="entry name" value="DUF7852"/>
    <property type="match status" value="1"/>
</dbReference>
<dbReference type="InterPro" id="IPR057174">
    <property type="entry name" value="DUF7852"/>
</dbReference>
<dbReference type="OrthoDB" id="2381017at2"/>
<accession>W7KUN7</accession>
<protein>
    <recommendedName>
        <fullName evidence="1">DUF7852 domain-containing protein</fullName>
    </recommendedName>
</protein>
<evidence type="ECO:0000259" key="1">
    <source>
        <dbReference type="Pfam" id="PF25250"/>
    </source>
</evidence>
<feature type="domain" description="DUF7852" evidence="1">
    <location>
        <begin position="46"/>
        <end position="117"/>
    </location>
</feature>
<dbReference type="NCBIfam" id="NF045794">
    <property type="entry name" value="CsxC_fam"/>
    <property type="match status" value="1"/>
</dbReference>
<dbReference type="eggNOG" id="ENOG5032TRF">
    <property type="taxonomic scope" value="Bacteria"/>
</dbReference>
<evidence type="ECO:0000313" key="3">
    <source>
        <dbReference type="Proteomes" id="UP000019270"/>
    </source>
</evidence>
<name>W7KUN7_CYTFI</name>
<gene>
    <name evidence="2" type="ORF">PBF_11752</name>
</gene>
<dbReference type="AlphaFoldDB" id="W7KUN7"/>
<dbReference type="EMBL" id="APVL01000007">
    <property type="protein sequence ID" value="EWG11165.1"/>
    <property type="molecule type" value="Genomic_DNA"/>
</dbReference>
<organism evidence="2 3">
    <name type="scientific">Cytobacillus firmus DS1</name>
    <dbReference type="NCBI Taxonomy" id="1307436"/>
    <lineage>
        <taxon>Bacteria</taxon>
        <taxon>Bacillati</taxon>
        <taxon>Bacillota</taxon>
        <taxon>Bacilli</taxon>
        <taxon>Bacillales</taxon>
        <taxon>Bacillaceae</taxon>
        <taxon>Cytobacillus</taxon>
    </lineage>
</organism>
<dbReference type="RefSeq" id="WP_035329946.1">
    <property type="nucleotide sequence ID" value="NZ_APVL01000007.1"/>
</dbReference>
<reference evidence="2 3" key="2">
    <citation type="journal article" date="2016" name="Sci. Rep.">
        <title>A novel serine protease, Sep1, from Bacillus firmus DS-1 has nematicidal activity and degrades multiple intestinal-associated nematode proteins.</title>
        <authorList>
            <person name="Geng C."/>
            <person name="Nie X."/>
            <person name="Tang Z."/>
            <person name="Zhang Y."/>
            <person name="Lin J."/>
            <person name="Sun M."/>
            <person name="Peng D."/>
        </authorList>
    </citation>
    <scope>NUCLEOTIDE SEQUENCE [LARGE SCALE GENOMIC DNA]</scope>
    <source>
        <strain evidence="2 3">DS1</strain>
    </source>
</reference>
<dbReference type="Proteomes" id="UP000019270">
    <property type="component" value="Unassembled WGS sequence"/>
</dbReference>
<dbReference type="InterPro" id="IPR054845">
    <property type="entry name" value="Exosporium_prot_C"/>
</dbReference>
<proteinExistence type="predicted"/>
<dbReference type="PATRIC" id="fig|1307436.3.peg.2515"/>